<keyword evidence="4 10" id="KW-0732">Signal</keyword>
<evidence type="ECO:0000256" key="7">
    <source>
        <dbReference type="ARBA" id="ARBA00023180"/>
    </source>
</evidence>
<keyword evidence="5 8" id="KW-0339">Growth factor</keyword>
<organism evidence="12">
    <name type="scientific">Octopus bimaculoides</name>
    <name type="common">California two-spotted octopus</name>
    <dbReference type="NCBI Taxonomy" id="37653"/>
    <lineage>
        <taxon>Eukaryota</taxon>
        <taxon>Metazoa</taxon>
        <taxon>Spiralia</taxon>
        <taxon>Lophotrochozoa</taxon>
        <taxon>Mollusca</taxon>
        <taxon>Cephalopoda</taxon>
        <taxon>Coleoidea</taxon>
        <taxon>Octopodiformes</taxon>
        <taxon>Octopoda</taxon>
        <taxon>Incirrata</taxon>
        <taxon>Octopodidae</taxon>
        <taxon>Octopus</taxon>
    </lineage>
</organism>
<dbReference type="PROSITE" id="PS00250">
    <property type="entry name" value="TGF_BETA_1"/>
    <property type="match status" value="1"/>
</dbReference>
<comment type="similarity">
    <text evidence="2 8">Belongs to the TGF-beta family.</text>
</comment>
<dbReference type="PANTHER" id="PTHR11848:SF302">
    <property type="entry name" value="TGF-BETA FAMILY PROFILE DOMAIN-CONTAINING PROTEIN"/>
    <property type="match status" value="1"/>
</dbReference>
<dbReference type="InterPro" id="IPR001839">
    <property type="entry name" value="TGF-b_C"/>
</dbReference>
<dbReference type="EMBL" id="KQ429904">
    <property type="protein sequence ID" value="KOF64957.1"/>
    <property type="molecule type" value="Genomic_DNA"/>
</dbReference>
<evidence type="ECO:0000259" key="11">
    <source>
        <dbReference type="PROSITE" id="PS51362"/>
    </source>
</evidence>
<gene>
    <name evidence="12" type="ORF">OCBIM_22016509mg</name>
</gene>
<dbReference type="PANTHER" id="PTHR11848">
    <property type="entry name" value="TGF-BETA FAMILY"/>
    <property type="match status" value="1"/>
</dbReference>
<feature type="domain" description="TGF-beta family profile" evidence="11">
    <location>
        <begin position="301"/>
        <end position="421"/>
    </location>
</feature>
<evidence type="ECO:0000256" key="9">
    <source>
        <dbReference type="SAM" id="MobiDB-lite"/>
    </source>
</evidence>
<feature type="region of interest" description="Disordered" evidence="9">
    <location>
        <begin position="280"/>
        <end position="312"/>
    </location>
</feature>
<dbReference type="GO" id="GO:0005615">
    <property type="term" value="C:extracellular space"/>
    <property type="evidence" value="ECO:0007669"/>
    <property type="project" value="TreeGrafter"/>
</dbReference>
<dbReference type="CDD" id="cd13759">
    <property type="entry name" value="TGF_beta_NODAL"/>
    <property type="match status" value="1"/>
</dbReference>
<name>A0A0L8FK69_OCTBM</name>
<keyword evidence="3" id="KW-0964">Secreted</keyword>
<reference evidence="12" key="1">
    <citation type="submission" date="2015-07" db="EMBL/GenBank/DDBJ databases">
        <title>MeaNS - Measles Nucleotide Surveillance Program.</title>
        <authorList>
            <person name="Tran T."/>
            <person name="Druce J."/>
        </authorList>
    </citation>
    <scope>NUCLEOTIDE SEQUENCE</scope>
    <source>
        <strain evidence="12">UCB-OBI-ISO-001</strain>
        <tissue evidence="12">Gonad</tissue>
    </source>
</reference>
<dbReference type="FunFam" id="2.10.90.10:FF:000001">
    <property type="entry name" value="Bone morphogenetic protein 4"/>
    <property type="match status" value="1"/>
</dbReference>
<sequence>MCCSLILFQLILLALWSTLSSASPVAAVNHRMIKSLKNITTLSNTDHLNVDAILYQLQRNGHYKDQNMLWTPSKKFMIDLFKDLRREESLQNSSGQLRKSKIRPSDTVRSYSAKVPQLKYNKHGCPKLIYVFDIPKLPIHEQTNTVEFRVFYPSSTTTSALPRLSCRPNNRYRHWTVVVKQNGIRLHKSTQRYRLVRDNVYEVFNITKAVNFWINSKHGNISIVVRERLRGEKDDLRDNDDDISMAQQKHNVRPGEGLLVLYSGNSHFFQDIYQRFTAESQQVSRQRQRRHSSQSKSKRRRQKRKRKKKVKQEVLNKDLPCGLYDYYIDFNVIGWGEWIVFPKRFNAHLCSGNCPSPITMDLNPTNHAMLRSLMKLKQPDVTPLPCCVPTKLKPISLLYLEPEEIVLRQHADVVAEECGCR</sequence>
<evidence type="ECO:0000256" key="3">
    <source>
        <dbReference type="ARBA" id="ARBA00022525"/>
    </source>
</evidence>
<dbReference type="STRING" id="37653.A0A0L8FK69"/>
<dbReference type="Gene3D" id="2.10.90.10">
    <property type="entry name" value="Cystine-knot cytokines"/>
    <property type="match status" value="1"/>
</dbReference>
<evidence type="ECO:0000256" key="5">
    <source>
        <dbReference type="ARBA" id="ARBA00023030"/>
    </source>
</evidence>
<evidence type="ECO:0000256" key="1">
    <source>
        <dbReference type="ARBA" id="ARBA00004613"/>
    </source>
</evidence>
<dbReference type="AlphaFoldDB" id="A0A0L8FK69"/>
<comment type="subcellular location">
    <subcellularLocation>
        <location evidence="1">Secreted</location>
    </subcellularLocation>
</comment>
<evidence type="ECO:0000256" key="4">
    <source>
        <dbReference type="ARBA" id="ARBA00022729"/>
    </source>
</evidence>
<feature type="signal peptide" evidence="10">
    <location>
        <begin position="1"/>
        <end position="22"/>
    </location>
</feature>
<dbReference type="Pfam" id="PF00019">
    <property type="entry name" value="TGF_beta"/>
    <property type="match status" value="1"/>
</dbReference>
<proteinExistence type="inferred from homology"/>
<dbReference type="SMART" id="SM00204">
    <property type="entry name" value="TGFB"/>
    <property type="match status" value="1"/>
</dbReference>
<evidence type="ECO:0000256" key="8">
    <source>
        <dbReference type="RuleBase" id="RU000354"/>
    </source>
</evidence>
<evidence type="ECO:0000256" key="10">
    <source>
        <dbReference type="SAM" id="SignalP"/>
    </source>
</evidence>
<evidence type="ECO:0000256" key="2">
    <source>
        <dbReference type="ARBA" id="ARBA00006656"/>
    </source>
</evidence>
<dbReference type="PROSITE" id="PS51362">
    <property type="entry name" value="TGF_BETA_2"/>
    <property type="match status" value="1"/>
</dbReference>
<dbReference type="SUPFAM" id="SSF57501">
    <property type="entry name" value="Cystine-knot cytokines"/>
    <property type="match status" value="1"/>
</dbReference>
<dbReference type="OrthoDB" id="5987191at2759"/>
<dbReference type="InterPro" id="IPR015615">
    <property type="entry name" value="TGF-beta-rel"/>
</dbReference>
<accession>A0A0L8FK69</accession>
<feature type="chain" id="PRO_5005582555" description="TGF-beta family profile domain-containing protein" evidence="10">
    <location>
        <begin position="23"/>
        <end position="421"/>
    </location>
</feature>
<protein>
    <recommendedName>
        <fullName evidence="11">TGF-beta family profile domain-containing protein</fullName>
    </recommendedName>
</protein>
<keyword evidence="7" id="KW-0325">Glycoprotein</keyword>
<evidence type="ECO:0000313" key="12">
    <source>
        <dbReference type="EMBL" id="KOF64957.1"/>
    </source>
</evidence>
<keyword evidence="6" id="KW-1015">Disulfide bond</keyword>
<dbReference type="GO" id="GO:0008083">
    <property type="term" value="F:growth factor activity"/>
    <property type="evidence" value="ECO:0007669"/>
    <property type="project" value="UniProtKB-KW"/>
</dbReference>
<evidence type="ECO:0000256" key="6">
    <source>
        <dbReference type="ARBA" id="ARBA00023157"/>
    </source>
</evidence>
<feature type="compositionally biased region" description="Basic residues" evidence="9">
    <location>
        <begin position="286"/>
        <end position="310"/>
    </location>
</feature>
<dbReference type="GO" id="GO:0005125">
    <property type="term" value="F:cytokine activity"/>
    <property type="evidence" value="ECO:0007669"/>
    <property type="project" value="TreeGrafter"/>
</dbReference>
<dbReference type="InterPro" id="IPR017948">
    <property type="entry name" value="TGFb_CS"/>
</dbReference>
<dbReference type="InterPro" id="IPR029034">
    <property type="entry name" value="Cystine-knot_cytokine"/>
</dbReference>